<dbReference type="Pfam" id="PF19699">
    <property type="entry name" value="CLSTN_C"/>
    <property type="match status" value="1"/>
</dbReference>
<dbReference type="GO" id="GO:0007155">
    <property type="term" value="P:cell adhesion"/>
    <property type="evidence" value="ECO:0007669"/>
    <property type="project" value="UniProtKB-KW"/>
</dbReference>
<feature type="region of interest" description="Disordered" evidence="10">
    <location>
        <begin position="39"/>
        <end position="97"/>
    </location>
</feature>
<feature type="compositionally biased region" description="Basic and acidic residues" evidence="10">
    <location>
        <begin position="79"/>
        <end position="88"/>
    </location>
</feature>
<evidence type="ECO:0000256" key="7">
    <source>
        <dbReference type="ARBA" id="ARBA00022989"/>
    </source>
</evidence>
<evidence type="ECO:0000256" key="4">
    <source>
        <dbReference type="ARBA" id="ARBA00022737"/>
    </source>
</evidence>
<accession>A0A7R9LZT8</accession>
<dbReference type="AlphaFoldDB" id="A0A7R9LZT8"/>
<evidence type="ECO:0000256" key="5">
    <source>
        <dbReference type="ARBA" id="ARBA00022837"/>
    </source>
</evidence>
<comment type="subcellular location">
    <subcellularLocation>
        <location evidence="1">Membrane</location>
        <topology evidence="1">Single-pass type I membrane protein</topology>
    </subcellularLocation>
</comment>
<evidence type="ECO:0000256" key="6">
    <source>
        <dbReference type="ARBA" id="ARBA00022889"/>
    </source>
</evidence>
<keyword evidence="9" id="KW-0325">Glycoprotein</keyword>
<dbReference type="GO" id="GO:0045211">
    <property type="term" value="C:postsynaptic membrane"/>
    <property type="evidence" value="ECO:0007669"/>
    <property type="project" value="TreeGrafter"/>
</dbReference>
<evidence type="ECO:0000313" key="13">
    <source>
        <dbReference type="Proteomes" id="UP000728032"/>
    </source>
</evidence>
<name>A0A7R9LZT8_9ACAR</name>
<keyword evidence="4" id="KW-0677">Repeat</keyword>
<keyword evidence="7" id="KW-1133">Transmembrane helix</keyword>
<dbReference type="PANTHER" id="PTHR14139:SF2">
    <property type="entry name" value="CALSYNTENIN-1"/>
    <property type="match status" value="1"/>
</dbReference>
<feature type="domain" description="Calsyntenin C-terminal" evidence="11">
    <location>
        <begin position="1"/>
        <end position="43"/>
    </location>
</feature>
<dbReference type="GO" id="GO:0009986">
    <property type="term" value="C:cell surface"/>
    <property type="evidence" value="ECO:0007669"/>
    <property type="project" value="TreeGrafter"/>
</dbReference>
<keyword evidence="2" id="KW-0812">Transmembrane</keyword>
<evidence type="ECO:0000256" key="2">
    <source>
        <dbReference type="ARBA" id="ARBA00022692"/>
    </source>
</evidence>
<evidence type="ECO:0000256" key="9">
    <source>
        <dbReference type="ARBA" id="ARBA00023180"/>
    </source>
</evidence>
<keyword evidence="3" id="KW-0732">Signal</keyword>
<dbReference type="EMBL" id="OC919221">
    <property type="protein sequence ID" value="CAD7650926.1"/>
    <property type="molecule type" value="Genomic_DNA"/>
</dbReference>
<dbReference type="OrthoDB" id="10012272at2759"/>
<dbReference type="GO" id="GO:0051965">
    <property type="term" value="P:positive regulation of synapse assembly"/>
    <property type="evidence" value="ECO:0007669"/>
    <property type="project" value="TreeGrafter"/>
</dbReference>
<keyword evidence="13" id="KW-1185">Reference proteome</keyword>
<reference evidence="12" key="1">
    <citation type="submission" date="2020-11" db="EMBL/GenBank/DDBJ databases">
        <authorList>
            <person name="Tran Van P."/>
        </authorList>
    </citation>
    <scope>NUCLEOTIDE SEQUENCE</scope>
</reference>
<feature type="compositionally biased region" description="Acidic residues" evidence="10">
    <location>
        <begin position="42"/>
        <end position="62"/>
    </location>
</feature>
<dbReference type="EMBL" id="CAJPVJ010004396">
    <property type="protein sequence ID" value="CAG2168569.1"/>
    <property type="molecule type" value="Genomic_DNA"/>
</dbReference>
<gene>
    <name evidence="12" type="ORF">ONB1V03_LOCUS8057</name>
</gene>
<evidence type="ECO:0000259" key="11">
    <source>
        <dbReference type="Pfam" id="PF19699"/>
    </source>
</evidence>
<evidence type="ECO:0000256" key="8">
    <source>
        <dbReference type="ARBA" id="ARBA00023136"/>
    </source>
</evidence>
<keyword evidence="8" id="KW-0472">Membrane</keyword>
<dbReference type="GO" id="GO:0050806">
    <property type="term" value="P:positive regulation of synaptic transmission"/>
    <property type="evidence" value="ECO:0007669"/>
    <property type="project" value="TreeGrafter"/>
</dbReference>
<keyword evidence="5" id="KW-0106">Calcium</keyword>
<keyword evidence="6" id="KW-0130">Cell adhesion</keyword>
<dbReference type="PANTHER" id="PTHR14139">
    <property type="entry name" value="CALSYNTENIN"/>
    <property type="match status" value="1"/>
</dbReference>
<protein>
    <recommendedName>
        <fullName evidence="11">Calsyntenin C-terminal domain-containing protein</fullName>
    </recommendedName>
</protein>
<evidence type="ECO:0000256" key="3">
    <source>
        <dbReference type="ARBA" id="ARBA00022729"/>
    </source>
</evidence>
<sequence>MIVLGVIRIRAAHQRSGDHRDDDQEMAWDDSSLTITVNPLDQIEEQESQQMHDEDEDSDSSDDGSSYHEDGDSTEDEATDKTKTRRELEWDDSTLNF</sequence>
<dbReference type="Proteomes" id="UP000728032">
    <property type="component" value="Unassembled WGS sequence"/>
</dbReference>
<organism evidence="12">
    <name type="scientific">Oppiella nova</name>
    <dbReference type="NCBI Taxonomy" id="334625"/>
    <lineage>
        <taxon>Eukaryota</taxon>
        <taxon>Metazoa</taxon>
        <taxon>Ecdysozoa</taxon>
        <taxon>Arthropoda</taxon>
        <taxon>Chelicerata</taxon>
        <taxon>Arachnida</taxon>
        <taxon>Acari</taxon>
        <taxon>Acariformes</taxon>
        <taxon>Sarcoptiformes</taxon>
        <taxon>Oribatida</taxon>
        <taxon>Brachypylina</taxon>
        <taxon>Oppioidea</taxon>
        <taxon>Oppiidae</taxon>
        <taxon>Oppiella</taxon>
    </lineage>
</organism>
<evidence type="ECO:0000256" key="1">
    <source>
        <dbReference type="ARBA" id="ARBA00004479"/>
    </source>
</evidence>
<dbReference type="InterPro" id="IPR045588">
    <property type="entry name" value="CLSTN_C"/>
</dbReference>
<evidence type="ECO:0000256" key="10">
    <source>
        <dbReference type="SAM" id="MobiDB-lite"/>
    </source>
</evidence>
<evidence type="ECO:0000313" key="12">
    <source>
        <dbReference type="EMBL" id="CAD7650926.1"/>
    </source>
</evidence>
<proteinExistence type="predicted"/>